<dbReference type="AlphaFoldDB" id="A0A024UFR6"/>
<dbReference type="InterPro" id="IPR056866">
    <property type="entry name" value="Znf_WRKY19"/>
</dbReference>
<dbReference type="STRING" id="157072.A0A024UFR6"/>
<evidence type="ECO:0000313" key="3">
    <source>
        <dbReference type="EMBL" id="ETW04732.1"/>
    </source>
</evidence>
<name>A0A024UFR6_9STRA</name>
<reference evidence="3" key="1">
    <citation type="submission" date="2013-12" db="EMBL/GenBank/DDBJ databases">
        <title>The Genome Sequence of Aphanomyces invadans NJM9701.</title>
        <authorList>
            <consortium name="The Broad Institute Genomics Platform"/>
            <person name="Russ C."/>
            <person name="Tyler B."/>
            <person name="van West P."/>
            <person name="Dieguez-Uribeondo J."/>
            <person name="Young S.K."/>
            <person name="Zeng Q."/>
            <person name="Gargeya S."/>
            <person name="Fitzgerald M."/>
            <person name="Abouelleil A."/>
            <person name="Alvarado L."/>
            <person name="Chapman S.B."/>
            <person name="Gainer-Dewar J."/>
            <person name="Goldberg J."/>
            <person name="Griggs A."/>
            <person name="Gujja S."/>
            <person name="Hansen M."/>
            <person name="Howarth C."/>
            <person name="Imamovic A."/>
            <person name="Ireland A."/>
            <person name="Larimer J."/>
            <person name="McCowan C."/>
            <person name="Murphy C."/>
            <person name="Pearson M."/>
            <person name="Poon T.W."/>
            <person name="Priest M."/>
            <person name="Roberts A."/>
            <person name="Saif S."/>
            <person name="Shea T."/>
            <person name="Sykes S."/>
            <person name="Wortman J."/>
            <person name="Nusbaum C."/>
            <person name="Birren B."/>
        </authorList>
    </citation>
    <scope>NUCLEOTIDE SEQUENCE [LARGE SCALE GENOMIC DNA]</scope>
    <source>
        <strain evidence="3">NJM9701</strain>
    </source>
</reference>
<protein>
    <recommendedName>
        <fullName evidence="2">WRKY19-like zinc finger domain-containing protein</fullName>
    </recommendedName>
</protein>
<dbReference type="RefSeq" id="XP_008866170.1">
    <property type="nucleotide sequence ID" value="XM_008867948.1"/>
</dbReference>
<evidence type="ECO:0000256" key="1">
    <source>
        <dbReference type="SAM" id="MobiDB-lite"/>
    </source>
</evidence>
<feature type="domain" description="WRKY19-like zinc finger" evidence="2">
    <location>
        <begin position="136"/>
        <end position="158"/>
    </location>
</feature>
<dbReference type="PANTHER" id="PTHR31827:SF1">
    <property type="entry name" value="EMB|CAB89363.1"/>
    <property type="match status" value="1"/>
</dbReference>
<dbReference type="PANTHER" id="PTHR31827">
    <property type="entry name" value="EMB|CAB89363.1"/>
    <property type="match status" value="1"/>
</dbReference>
<dbReference type="Pfam" id="PF24906">
    <property type="entry name" value="Zf_WRKY19"/>
    <property type="match status" value="1"/>
</dbReference>
<proteinExistence type="predicted"/>
<gene>
    <name evidence="3" type="ORF">H310_03881</name>
</gene>
<feature type="region of interest" description="Disordered" evidence="1">
    <location>
        <begin position="94"/>
        <end position="121"/>
    </location>
</feature>
<accession>A0A024UFR6</accession>
<dbReference type="OrthoDB" id="69057at2759"/>
<evidence type="ECO:0000259" key="2">
    <source>
        <dbReference type="Pfam" id="PF24906"/>
    </source>
</evidence>
<dbReference type="VEuPathDB" id="FungiDB:H310_03881"/>
<dbReference type="GeneID" id="20080931"/>
<feature type="region of interest" description="Disordered" evidence="1">
    <location>
        <begin position="1"/>
        <end position="24"/>
    </location>
</feature>
<sequence length="223" mass="23925">MLGSPSTTPKHAAAPPQINLPSNGHWTMAPSATTIPTLPALRIQPHYQNHLAASTTTLIAECETPCAVRRCSHYAKMHGYCLAHHRSIVQLHVPSTPTTSEETRPSIGDTSSGYESALGSPLADSSKKLKLKNRNRKCRTESCVSYARSGGFCTRHGGGRKCQADGCGTASQTGGFCRLHGGGSRCRIAQCDQFARIRGLCLHHNRVAPDDCGSFSSSHEDRS</sequence>
<dbReference type="EMBL" id="KI913957">
    <property type="protein sequence ID" value="ETW04732.1"/>
    <property type="molecule type" value="Genomic_DNA"/>
</dbReference>
<organism evidence="3">
    <name type="scientific">Aphanomyces invadans</name>
    <dbReference type="NCBI Taxonomy" id="157072"/>
    <lineage>
        <taxon>Eukaryota</taxon>
        <taxon>Sar</taxon>
        <taxon>Stramenopiles</taxon>
        <taxon>Oomycota</taxon>
        <taxon>Saprolegniomycetes</taxon>
        <taxon>Saprolegniales</taxon>
        <taxon>Verrucalvaceae</taxon>
        <taxon>Aphanomyces</taxon>
    </lineage>
</organism>